<proteinExistence type="predicted"/>
<dbReference type="OrthoDB" id="435311at2759"/>
<gene>
    <name evidence="3" type="ORF">BATDEDRAFT_91462</name>
</gene>
<evidence type="ECO:0000313" key="3">
    <source>
        <dbReference type="EMBL" id="EGF77798.1"/>
    </source>
</evidence>
<dbReference type="EMBL" id="GL882891">
    <property type="protein sequence ID" value="EGF77798.1"/>
    <property type="molecule type" value="Genomic_DNA"/>
</dbReference>
<accession>F4PB58</accession>
<dbReference type="InterPro" id="IPR028158">
    <property type="entry name" value="RPA_interact_N_dom"/>
</dbReference>
<dbReference type="RefSeq" id="XP_006681848.1">
    <property type="nucleotide sequence ID" value="XM_006681785.1"/>
</dbReference>
<evidence type="ECO:0000256" key="1">
    <source>
        <dbReference type="SAM" id="MobiDB-lite"/>
    </source>
</evidence>
<dbReference type="Proteomes" id="UP000007241">
    <property type="component" value="Unassembled WGS sequence"/>
</dbReference>
<feature type="domain" description="RPA-interacting protein N-terminal" evidence="2">
    <location>
        <begin position="71"/>
        <end position="103"/>
    </location>
</feature>
<reference evidence="3 4" key="1">
    <citation type="submission" date="2009-12" db="EMBL/GenBank/DDBJ databases">
        <title>The draft genome of Batrachochytrium dendrobatidis.</title>
        <authorList>
            <consortium name="US DOE Joint Genome Institute (JGI-PGF)"/>
            <person name="Kuo A."/>
            <person name="Salamov A."/>
            <person name="Schmutz J."/>
            <person name="Lucas S."/>
            <person name="Pitluck S."/>
            <person name="Rosenblum E."/>
            <person name="Stajich J."/>
            <person name="Eisen M."/>
            <person name="Grigoriev I.V."/>
        </authorList>
    </citation>
    <scope>NUCLEOTIDE SEQUENCE [LARGE SCALE GENOMIC DNA]</scope>
    <source>
        <strain evidence="4">JAM81 / FGSC 10211</strain>
    </source>
</reference>
<dbReference type="PANTHER" id="PTHR31742:SF1">
    <property type="entry name" value="RPA-INTERACTING PROTEIN"/>
    <property type="match status" value="1"/>
</dbReference>
<protein>
    <recommendedName>
        <fullName evidence="2">RPA-interacting protein N-terminal domain-containing protein</fullName>
    </recommendedName>
</protein>
<keyword evidence="4" id="KW-1185">Reference proteome</keyword>
<evidence type="ECO:0000313" key="4">
    <source>
        <dbReference type="Proteomes" id="UP000007241"/>
    </source>
</evidence>
<dbReference type="InParanoid" id="F4PB58"/>
<dbReference type="AlphaFoldDB" id="F4PB58"/>
<dbReference type="InterPro" id="IPR028156">
    <property type="entry name" value="RIP"/>
</dbReference>
<dbReference type="GeneID" id="18244269"/>
<evidence type="ECO:0000259" key="2">
    <source>
        <dbReference type="Pfam" id="PF14766"/>
    </source>
</evidence>
<organism evidence="3 4">
    <name type="scientific">Batrachochytrium dendrobatidis (strain JAM81 / FGSC 10211)</name>
    <name type="common">Frog chytrid fungus</name>
    <dbReference type="NCBI Taxonomy" id="684364"/>
    <lineage>
        <taxon>Eukaryota</taxon>
        <taxon>Fungi</taxon>
        <taxon>Fungi incertae sedis</taxon>
        <taxon>Chytridiomycota</taxon>
        <taxon>Chytridiomycota incertae sedis</taxon>
        <taxon>Chytridiomycetes</taxon>
        <taxon>Rhizophydiales</taxon>
        <taxon>Rhizophydiales incertae sedis</taxon>
        <taxon>Batrachochytrium</taxon>
    </lineage>
</organism>
<dbReference type="GO" id="GO:0006606">
    <property type="term" value="P:protein import into nucleus"/>
    <property type="evidence" value="ECO:0000318"/>
    <property type="project" value="GO_Central"/>
</dbReference>
<feature type="compositionally biased region" description="Polar residues" evidence="1">
    <location>
        <begin position="1"/>
        <end position="10"/>
    </location>
</feature>
<dbReference type="Pfam" id="PF14766">
    <property type="entry name" value="RPA_interact_N"/>
    <property type="match status" value="1"/>
</dbReference>
<name>F4PB58_BATDJ</name>
<dbReference type="HOGENOM" id="CLU_1128882_0_0_1"/>
<dbReference type="PANTHER" id="PTHR31742">
    <property type="entry name" value="RPA-INTERACTING PROTEIN RPAIN"/>
    <property type="match status" value="1"/>
</dbReference>
<feature type="region of interest" description="Disordered" evidence="1">
    <location>
        <begin position="1"/>
        <end position="23"/>
    </location>
</feature>
<sequence length="246" mass="27992">MQTSVGQQRRTPVKPAHGKEFDERLSEISSPLSYSSDTHTQKHVAHMNSFNPAQSSLAMSGLLPSQPSVQKRPSASWRQLFKQRCMDRIRRDRAQVIWNRRFGNASSAGSTINTDTVMSDSIHSNSDHKTANALIEQDNNDIKQALFSEMEQLFKESAMNDINADNAWIFESELLNELQNQKAQEEMMLFDEHGLEMPFEYLICPVCQHPSLATNQECIDCTGCNLSIKVMIMNESRLKPILKWSI</sequence>
<dbReference type="GO" id="GO:0005634">
    <property type="term" value="C:nucleus"/>
    <property type="evidence" value="ECO:0000318"/>
    <property type="project" value="GO_Central"/>
</dbReference>